<dbReference type="InterPro" id="IPR021122">
    <property type="entry name" value="RNA_ligase_dom_REL/Rnl2"/>
</dbReference>
<dbReference type="Proteomes" id="UP000660339">
    <property type="component" value="Unassembled WGS sequence"/>
</dbReference>
<reference evidence="2" key="1">
    <citation type="submission" date="2021-01" db="EMBL/GenBank/DDBJ databases">
        <title>Whole genome shotgun sequence of Catellatospora methionotrophica NBRC 14553.</title>
        <authorList>
            <person name="Komaki H."/>
            <person name="Tamura T."/>
        </authorList>
    </citation>
    <scope>NUCLEOTIDE SEQUENCE</scope>
    <source>
        <strain evidence="2">NBRC 14553</strain>
    </source>
</reference>
<comment type="caution">
    <text evidence="2">The sequence shown here is derived from an EMBL/GenBank/DDBJ whole genome shotgun (WGS) entry which is preliminary data.</text>
</comment>
<dbReference type="EMBL" id="BONJ01000037">
    <property type="protein sequence ID" value="GIG18103.1"/>
    <property type="molecule type" value="Genomic_DNA"/>
</dbReference>
<dbReference type="PANTHER" id="PTHR43883:SF1">
    <property type="entry name" value="GLUCONOKINASE"/>
    <property type="match status" value="1"/>
</dbReference>
<organism evidence="2 3">
    <name type="scientific">Catellatospora methionotrophica</name>
    <dbReference type="NCBI Taxonomy" id="121620"/>
    <lineage>
        <taxon>Bacteria</taxon>
        <taxon>Bacillati</taxon>
        <taxon>Actinomycetota</taxon>
        <taxon>Actinomycetes</taxon>
        <taxon>Micromonosporales</taxon>
        <taxon>Micromonosporaceae</taxon>
        <taxon>Catellatospora</taxon>
    </lineage>
</organism>
<dbReference type="AlphaFoldDB" id="A0A8J3LGU9"/>
<dbReference type="GO" id="GO:0016874">
    <property type="term" value="F:ligase activity"/>
    <property type="evidence" value="ECO:0007669"/>
    <property type="project" value="UniProtKB-KW"/>
</dbReference>
<proteinExistence type="predicted"/>
<dbReference type="PANTHER" id="PTHR43883">
    <property type="entry name" value="SLR0207 PROTEIN"/>
    <property type="match status" value="1"/>
</dbReference>
<feature type="domain" description="RNA ligase" evidence="1">
    <location>
        <begin position="43"/>
        <end position="234"/>
    </location>
</feature>
<name>A0A8J3LGU9_9ACTN</name>
<keyword evidence="3" id="KW-1185">Reference proteome</keyword>
<dbReference type="SUPFAM" id="SSF56091">
    <property type="entry name" value="DNA ligase/mRNA capping enzyme, catalytic domain"/>
    <property type="match status" value="1"/>
</dbReference>
<gene>
    <name evidence="2" type="ORF">Cme02nite_64350</name>
</gene>
<protein>
    <submittedName>
        <fullName evidence="2">DNA ligase III</fullName>
    </submittedName>
</protein>
<accession>A0A8J3LGU9</accession>
<dbReference type="InterPro" id="IPR052732">
    <property type="entry name" value="Cell-binding_unc_protein"/>
</dbReference>
<evidence type="ECO:0000259" key="1">
    <source>
        <dbReference type="Pfam" id="PF09414"/>
    </source>
</evidence>
<dbReference type="Pfam" id="PF09414">
    <property type="entry name" value="RNA_ligase"/>
    <property type="match status" value="1"/>
</dbReference>
<evidence type="ECO:0000313" key="3">
    <source>
        <dbReference type="Proteomes" id="UP000660339"/>
    </source>
</evidence>
<evidence type="ECO:0000313" key="2">
    <source>
        <dbReference type="EMBL" id="GIG18103.1"/>
    </source>
</evidence>
<dbReference type="Gene3D" id="3.30.470.30">
    <property type="entry name" value="DNA ligase/mRNA capping enzyme"/>
    <property type="match status" value="1"/>
</dbReference>
<keyword evidence="2" id="KW-0436">Ligase</keyword>
<sequence length="269" mass="29584">MPGGYNYGVIVKYPRTPHLAGSRLQPGDEDLAQVPFSRIRGRHVVAEEKLDGANAGISFTADGVLRLQSRGHHLSGGPRERQFAVLKSWAATVAPLLWERLGDRYVCYGEWMYAKHTVFYDALPHYFCEFDVLDTATGEFLDTPRRRELLAGLPVHSVPVLAAGAFERLEQLTGLVGASVCRTPGWRAGLAAAAAEAGVDPERAAAESDRADEMEGLYLKVEEGGRVVERYKWVRHSFLTAVLDSGSHWADRPIVANRLADPEVLYAGL</sequence>